<dbReference type="InterPro" id="IPR038268">
    <property type="entry name" value="RHH_sf"/>
</dbReference>
<dbReference type="EMBL" id="CP066681">
    <property type="protein sequence ID" value="QQG35193.1"/>
    <property type="molecule type" value="Genomic_DNA"/>
</dbReference>
<evidence type="ECO:0000313" key="2">
    <source>
        <dbReference type="EMBL" id="QQG35193.1"/>
    </source>
</evidence>
<reference evidence="2 3" key="1">
    <citation type="submission" date="2020-07" db="EMBL/GenBank/DDBJ databases">
        <title>Huge and variable diversity of episymbiotic CPR bacteria and DPANN archaea in groundwater ecosystems.</title>
        <authorList>
            <person name="He C.Y."/>
            <person name="Keren R."/>
            <person name="Whittaker M."/>
            <person name="Farag I.F."/>
            <person name="Doudna J."/>
            <person name="Cate J.H.D."/>
            <person name="Banfield J.F."/>
        </authorList>
    </citation>
    <scope>NUCLEOTIDE SEQUENCE [LARGE SCALE GENOMIC DNA]</scope>
    <source>
        <strain evidence="2">NC_groundwater_70_Ag_B-0.1um_54_66</strain>
    </source>
</reference>
<dbReference type="InterPro" id="IPR027373">
    <property type="entry name" value="RHH_dom"/>
</dbReference>
<evidence type="ECO:0000259" key="1">
    <source>
        <dbReference type="Pfam" id="PF13467"/>
    </source>
</evidence>
<name>A0A7T5UH36_9BACT</name>
<protein>
    <submittedName>
        <fullName evidence="2">Ribbon-helix-helix domain-containing protein</fullName>
    </submittedName>
</protein>
<accession>A0A7T5UH36</accession>
<sequence>MKKRSIKIAGHSTSISLEEPFWIVLKQLADEQETSLNALVEQVDKERDEINLSSALRLYVLSELQRRLFEVTDPSGFELDLQ</sequence>
<dbReference type="AlphaFoldDB" id="A0A7T5UH36"/>
<proteinExistence type="predicted"/>
<dbReference type="Pfam" id="PF13467">
    <property type="entry name" value="RHH_4"/>
    <property type="match status" value="1"/>
</dbReference>
<organism evidence="2 3">
    <name type="scientific">Micavibrio aeruginosavorus</name>
    <dbReference type="NCBI Taxonomy" id="349221"/>
    <lineage>
        <taxon>Bacteria</taxon>
        <taxon>Pseudomonadati</taxon>
        <taxon>Bdellovibrionota</taxon>
        <taxon>Bdellovibrionia</taxon>
        <taxon>Bdellovibrionales</taxon>
        <taxon>Pseudobdellovibrionaceae</taxon>
        <taxon>Micavibrio</taxon>
    </lineage>
</organism>
<evidence type="ECO:0000313" key="3">
    <source>
        <dbReference type="Proteomes" id="UP000595362"/>
    </source>
</evidence>
<dbReference type="Proteomes" id="UP000595362">
    <property type="component" value="Chromosome"/>
</dbReference>
<gene>
    <name evidence="2" type="ORF">HYS17_06365</name>
</gene>
<feature type="domain" description="Ribbon-helix-helix" evidence="1">
    <location>
        <begin position="2"/>
        <end position="63"/>
    </location>
</feature>
<dbReference type="Gene3D" id="1.10.3990.20">
    <property type="entry name" value="protein bp1543"/>
    <property type="match status" value="1"/>
</dbReference>